<feature type="region of interest" description="Disordered" evidence="3">
    <location>
        <begin position="1"/>
        <end position="25"/>
    </location>
</feature>
<evidence type="ECO:0000256" key="2">
    <source>
        <dbReference type="ARBA" id="ARBA00022598"/>
    </source>
</evidence>
<evidence type="ECO:0000313" key="6">
    <source>
        <dbReference type="EMBL" id="MFC4988701.1"/>
    </source>
</evidence>
<organism evidence="6 7">
    <name type="scientific">Saliphagus infecundisoli</name>
    <dbReference type="NCBI Taxonomy" id="1849069"/>
    <lineage>
        <taxon>Archaea</taxon>
        <taxon>Methanobacteriati</taxon>
        <taxon>Methanobacteriota</taxon>
        <taxon>Stenosarchaea group</taxon>
        <taxon>Halobacteria</taxon>
        <taxon>Halobacteriales</taxon>
        <taxon>Natrialbaceae</taxon>
        <taxon>Saliphagus</taxon>
    </lineage>
</organism>
<dbReference type="InterPro" id="IPR042099">
    <property type="entry name" value="ANL_N_sf"/>
</dbReference>
<dbReference type="Pfam" id="PF00501">
    <property type="entry name" value="AMP-binding"/>
    <property type="match status" value="1"/>
</dbReference>
<dbReference type="GO" id="GO:0016874">
    <property type="term" value="F:ligase activity"/>
    <property type="evidence" value="ECO:0007669"/>
    <property type="project" value="UniProtKB-KW"/>
</dbReference>
<gene>
    <name evidence="6" type="ORF">ACFPFO_13200</name>
</gene>
<evidence type="ECO:0000256" key="1">
    <source>
        <dbReference type="ARBA" id="ARBA00006432"/>
    </source>
</evidence>
<evidence type="ECO:0000259" key="5">
    <source>
        <dbReference type="Pfam" id="PF13193"/>
    </source>
</evidence>
<keyword evidence="7" id="KW-1185">Reference proteome</keyword>
<evidence type="ECO:0000256" key="3">
    <source>
        <dbReference type="SAM" id="MobiDB-lite"/>
    </source>
</evidence>
<sequence>MRKTPDWPTTDPVAHRREATPNRTALTDAAGESWDYREYDRRVETLRRSPALDPGARIAVLLPARPAFALLPFAAMRAGASLVLLPTRETVPELAAKAHRAGVDAVVCGDSTEETSVDLAESAGVPAYSVDEPTRATVEALTTGPVADGPRDRPPLEPDRTLLIAFTSGTGGEPKGVRLTAGNLLASAQASAYRLGVVPGDRWLSPLAMYHVGGLAPAIRCALYGTTVVIDRGFDADRTPEVIDREGVTCLSLVPTMLRRLLEAGWTPPDSLRFVLLGGAPAAPTLLERAGDADVTVCPTYGMTEAASQVATASPAEDPLAQGVGQPLYSASVSIVGHDGEPVAPGEVGEVVVDGPMVTPGYLDDDRTEEAFGPRGLATGDVGTRDAEGYLRIAGRRSDRIVTGGENVDPGEVSRVLEAHSAVAEAAVVGLADPEWSERVGALIVPRGEAPTSGELCEHYEDRLAGFKHPRTVVFADSLPRTASGTVDREAVRDRLESAGTRPEEEFGDGS</sequence>
<dbReference type="InterPro" id="IPR045851">
    <property type="entry name" value="AMP-bd_C_sf"/>
</dbReference>
<dbReference type="InterPro" id="IPR000873">
    <property type="entry name" value="AMP-dep_synth/lig_dom"/>
</dbReference>
<evidence type="ECO:0000313" key="7">
    <source>
        <dbReference type="Proteomes" id="UP001595925"/>
    </source>
</evidence>
<evidence type="ECO:0000259" key="4">
    <source>
        <dbReference type="Pfam" id="PF00501"/>
    </source>
</evidence>
<dbReference type="EMBL" id="JBHSJG010000036">
    <property type="protein sequence ID" value="MFC4988701.1"/>
    <property type="molecule type" value="Genomic_DNA"/>
</dbReference>
<comment type="similarity">
    <text evidence="1">Belongs to the ATP-dependent AMP-binding enzyme family.</text>
</comment>
<dbReference type="Gene3D" id="3.40.50.12780">
    <property type="entry name" value="N-terminal domain of ligase-like"/>
    <property type="match status" value="1"/>
</dbReference>
<dbReference type="Pfam" id="PF13193">
    <property type="entry name" value="AMP-binding_C"/>
    <property type="match status" value="1"/>
</dbReference>
<feature type="domain" description="AMP-binding enzyme C-terminal" evidence="5">
    <location>
        <begin position="413"/>
        <end position="485"/>
    </location>
</feature>
<dbReference type="RefSeq" id="WP_224827430.1">
    <property type="nucleotide sequence ID" value="NZ_JAIVEF010000001.1"/>
</dbReference>
<feature type="compositionally biased region" description="Basic and acidic residues" evidence="3">
    <location>
        <begin position="487"/>
        <end position="505"/>
    </location>
</feature>
<feature type="region of interest" description="Disordered" evidence="3">
    <location>
        <begin position="484"/>
        <end position="511"/>
    </location>
</feature>
<accession>A0ABD5QFX8</accession>
<proteinExistence type="inferred from homology"/>
<dbReference type="PANTHER" id="PTHR43201">
    <property type="entry name" value="ACYL-COA SYNTHETASE"/>
    <property type="match status" value="1"/>
</dbReference>
<dbReference type="Gene3D" id="3.30.300.30">
    <property type="match status" value="1"/>
</dbReference>
<comment type="caution">
    <text evidence="6">The sequence shown here is derived from an EMBL/GenBank/DDBJ whole genome shotgun (WGS) entry which is preliminary data.</text>
</comment>
<dbReference type="InterPro" id="IPR025110">
    <property type="entry name" value="AMP-bd_C"/>
</dbReference>
<dbReference type="PANTHER" id="PTHR43201:SF5">
    <property type="entry name" value="MEDIUM-CHAIN ACYL-COA LIGASE ACSF2, MITOCHONDRIAL"/>
    <property type="match status" value="1"/>
</dbReference>
<name>A0ABD5QFX8_9EURY</name>
<dbReference type="AlphaFoldDB" id="A0ABD5QFX8"/>
<reference evidence="6 7" key="1">
    <citation type="journal article" date="2019" name="Int. J. Syst. Evol. Microbiol.">
        <title>The Global Catalogue of Microorganisms (GCM) 10K type strain sequencing project: providing services to taxonomists for standard genome sequencing and annotation.</title>
        <authorList>
            <consortium name="The Broad Institute Genomics Platform"/>
            <consortium name="The Broad Institute Genome Sequencing Center for Infectious Disease"/>
            <person name="Wu L."/>
            <person name="Ma J."/>
        </authorList>
    </citation>
    <scope>NUCLEOTIDE SEQUENCE [LARGE SCALE GENOMIC DNA]</scope>
    <source>
        <strain evidence="6 7">CGMCC 1.15824</strain>
    </source>
</reference>
<dbReference type="SUPFAM" id="SSF56801">
    <property type="entry name" value="Acetyl-CoA synthetase-like"/>
    <property type="match status" value="1"/>
</dbReference>
<feature type="domain" description="AMP-dependent synthetase/ligase" evidence="4">
    <location>
        <begin position="15"/>
        <end position="363"/>
    </location>
</feature>
<protein>
    <submittedName>
        <fullName evidence="6">Class I adenylate-forming enzyme family protein</fullName>
    </submittedName>
</protein>
<keyword evidence="2" id="KW-0436">Ligase</keyword>
<dbReference type="Proteomes" id="UP001595925">
    <property type="component" value="Unassembled WGS sequence"/>
</dbReference>